<evidence type="ECO:0008006" key="7">
    <source>
        <dbReference type="Google" id="ProtNLM"/>
    </source>
</evidence>
<name>A0AAW1P7T3_9CHLO</name>
<dbReference type="Pfam" id="PF00232">
    <property type="entry name" value="Glyco_hydro_1"/>
    <property type="match status" value="1"/>
</dbReference>
<proteinExistence type="inferred from homology"/>
<accession>A0AAW1P7T3</accession>
<evidence type="ECO:0000256" key="2">
    <source>
        <dbReference type="ARBA" id="ARBA00022801"/>
    </source>
</evidence>
<evidence type="ECO:0000313" key="5">
    <source>
        <dbReference type="EMBL" id="KAK9803834.1"/>
    </source>
</evidence>
<evidence type="ECO:0000256" key="1">
    <source>
        <dbReference type="ARBA" id="ARBA00010838"/>
    </source>
</evidence>
<protein>
    <recommendedName>
        <fullName evidence="7">Beta-glucosidase</fullName>
    </recommendedName>
</protein>
<evidence type="ECO:0000256" key="3">
    <source>
        <dbReference type="ARBA" id="ARBA00023295"/>
    </source>
</evidence>
<evidence type="ECO:0000256" key="4">
    <source>
        <dbReference type="RuleBase" id="RU003690"/>
    </source>
</evidence>
<dbReference type="InterPro" id="IPR017853">
    <property type="entry name" value="GH"/>
</dbReference>
<comment type="caution">
    <text evidence="5">The sequence shown here is derived from an EMBL/GenBank/DDBJ whole genome shotgun (WGS) entry which is preliminary data.</text>
</comment>
<dbReference type="SUPFAM" id="SSF51445">
    <property type="entry name" value="(Trans)glycosidases"/>
    <property type="match status" value="1"/>
</dbReference>
<dbReference type="PRINTS" id="PR00131">
    <property type="entry name" value="GLHYDRLASE1"/>
</dbReference>
<gene>
    <name evidence="5" type="ORF">WJX73_005494</name>
</gene>
<keyword evidence="6" id="KW-1185">Reference proteome</keyword>
<dbReference type="PANTHER" id="PTHR10353">
    <property type="entry name" value="GLYCOSYL HYDROLASE"/>
    <property type="match status" value="1"/>
</dbReference>
<reference evidence="5 6" key="1">
    <citation type="journal article" date="2024" name="Nat. Commun.">
        <title>Phylogenomics reveals the evolutionary origins of lichenization in chlorophyte algae.</title>
        <authorList>
            <person name="Puginier C."/>
            <person name="Libourel C."/>
            <person name="Otte J."/>
            <person name="Skaloud P."/>
            <person name="Haon M."/>
            <person name="Grisel S."/>
            <person name="Petersen M."/>
            <person name="Berrin J.G."/>
            <person name="Delaux P.M."/>
            <person name="Dal Grande F."/>
            <person name="Keller J."/>
        </authorList>
    </citation>
    <scope>NUCLEOTIDE SEQUENCE [LARGE SCALE GENOMIC DNA]</scope>
    <source>
        <strain evidence="5 6">SAG 2036</strain>
    </source>
</reference>
<dbReference type="EMBL" id="JALJOQ010000055">
    <property type="protein sequence ID" value="KAK9803834.1"/>
    <property type="molecule type" value="Genomic_DNA"/>
</dbReference>
<evidence type="ECO:0000313" key="6">
    <source>
        <dbReference type="Proteomes" id="UP001465755"/>
    </source>
</evidence>
<dbReference type="AlphaFoldDB" id="A0AAW1P7T3"/>
<dbReference type="GO" id="GO:0005975">
    <property type="term" value="P:carbohydrate metabolic process"/>
    <property type="evidence" value="ECO:0007669"/>
    <property type="project" value="InterPro"/>
</dbReference>
<organism evidence="5 6">
    <name type="scientific">Symbiochloris irregularis</name>
    <dbReference type="NCBI Taxonomy" id="706552"/>
    <lineage>
        <taxon>Eukaryota</taxon>
        <taxon>Viridiplantae</taxon>
        <taxon>Chlorophyta</taxon>
        <taxon>core chlorophytes</taxon>
        <taxon>Trebouxiophyceae</taxon>
        <taxon>Trebouxiales</taxon>
        <taxon>Trebouxiaceae</taxon>
        <taxon>Symbiochloris</taxon>
    </lineage>
</organism>
<dbReference type="GO" id="GO:0008422">
    <property type="term" value="F:beta-glucosidase activity"/>
    <property type="evidence" value="ECO:0007669"/>
    <property type="project" value="TreeGrafter"/>
</dbReference>
<comment type="similarity">
    <text evidence="1 4">Belongs to the glycosyl hydrolase 1 family.</text>
</comment>
<sequence>MEKSEKALDQLSQGSNPKFLCGVAVNVYQNSGDPNSNWAWFENQKAACANIHLRFTQADLGTTWGSPGTLDHTLLQTTYRELGPSVINKGYKIKEASDFWNLYEDDIKKAADLGCNSIRLSVEWSRLFPRRGQLDQSAVDRYNAMFDCMEKHGIEAAVTLHWFVHPRWFDKLGGFTKEANIAVYVEWAETAFKLFGKRAKLWATFNEPGVAAMCGWIAGNHPPGKLLHFRSAGKVLMHMCRAHAAAYKAIRQLPGGRDVEIGLIHNVFWTEPKGHGWRYAHARAMIRLSNRIWGNESVMNYLKHGVFHHAVVCQKAIHYEDPDGKPGCDFFGVNHYARGVVNWNLTPCNKFPGKGLTDMGYPCYPPSLYRAVSYASSLGVPVYITENGMASAEDNEDRTEWINGNLAQAEAAVRDGYDLRGFMYWTLIDNFEWNFAWLLKFGIYEWDETQAPDYRKLRKSAEVLKEWYKRLPEDLGAIIAKRDPKAGIKSAEERAELELEAENKFLRDEGWNDNQIKKLRSYCNNPVVEGATSKWSHMPVPGIKVEAA</sequence>
<dbReference type="Gene3D" id="3.20.20.80">
    <property type="entry name" value="Glycosidases"/>
    <property type="match status" value="1"/>
</dbReference>
<keyword evidence="2" id="KW-0378">Hydrolase</keyword>
<dbReference type="Proteomes" id="UP001465755">
    <property type="component" value="Unassembled WGS sequence"/>
</dbReference>
<dbReference type="InterPro" id="IPR001360">
    <property type="entry name" value="Glyco_hydro_1"/>
</dbReference>
<keyword evidence="3" id="KW-0326">Glycosidase</keyword>
<dbReference type="PANTHER" id="PTHR10353:SF36">
    <property type="entry name" value="LP05116P"/>
    <property type="match status" value="1"/>
</dbReference>